<protein>
    <submittedName>
        <fullName evidence="2">Uncharacterized protein</fullName>
    </submittedName>
</protein>
<dbReference type="EMBL" id="CP118099">
    <property type="protein sequence ID" value="WDH76278.1"/>
    <property type="molecule type" value="Genomic_DNA"/>
</dbReference>
<dbReference type="RefSeq" id="WP_274357045.1">
    <property type="nucleotide sequence ID" value="NZ_CP118099.1"/>
</dbReference>
<evidence type="ECO:0000256" key="1">
    <source>
        <dbReference type="SAM" id="Phobius"/>
    </source>
</evidence>
<keyword evidence="1" id="KW-0812">Transmembrane</keyword>
<name>A0ABY7X2G6_9BACL</name>
<feature type="transmembrane region" description="Helical" evidence="1">
    <location>
        <begin position="82"/>
        <end position="99"/>
    </location>
</feature>
<feature type="transmembrane region" description="Helical" evidence="1">
    <location>
        <begin position="44"/>
        <end position="61"/>
    </location>
</feature>
<feature type="transmembrane region" description="Helical" evidence="1">
    <location>
        <begin position="21"/>
        <end position="38"/>
    </location>
</feature>
<feature type="transmembrane region" description="Helical" evidence="1">
    <location>
        <begin position="105"/>
        <end position="125"/>
    </location>
</feature>
<sequence length="163" mass="19220">MVDHEVRLERMLKDDEKRKKELTLPLIGAIILTFFYIWTTNVFLLYAMVFFGQFPALYKSWHRKKLLLSFNDDKRYQQLVRSEFLMNLTSPLLVLILIASVELEWISLFTFVIVALIGIMVLLILSFPIDRKLKAIDPLHVTGVELGHVQFERKKQKRRKVNG</sequence>
<evidence type="ECO:0000313" key="3">
    <source>
        <dbReference type="Proteomes" id="UP001213680"/>
    </source>
</evidence>
<reference evidence="2 3" key="1">
    <citation type="submission" date="2023-02" db="EMBL/GenBank/DDBJ databases">
        <title>A bacterium isolated from plastisphere.</title>
        <authorList>
            <person name="Sun Y."/>
        </authorList>
    </citation>
    <scope>NUCLEOTIDE SEQUENCE [LARGE SCALE GENOMIC DNA]</scope>
    <source>
        <strain evidence="3">a-1</strain>
    </source>
</reference>
<keyword evidence="3" id="KW-1185">Reference proteome</keyword>
<gene>
    <name evidence="2" type="ORF">PTI97_01760</name>
</gene>
<dbReference type="Proteomes" id="UP001213680">
    <property type="component" value="Chromosome"/>
</dbReference>
<keyword evidence="1" id="KW-1133">Transmembrane helix</keyword>
<evidence type="ECO:0000313" key="2">
    <source>
        <dbReference type="EMBL" id="WDH76278.1"/>
    </source>
</evidence>
<accession>A0ABY7X2G6</accession>
<proteinExistence type="predicted"/>
<organism evidence="2 3">
    <name type="scientific">Exiguobacterium marinum</name>
    <dbReference type="NCBI Taxonomy" id="273528"/>
    <lineage>
        <taxon>Bacteria</taxon>
        <taxon>Bacillati</taxon>
        <taxon>Bacillota</taxon>
        <taxon>Bacilli</taxon>
        <taxon>Bacillales</taxon>
        <taxon>Bacillales Family XII. Incertae Sedis</taxon>
        <taxon>Exiguobacterium</taxon>
    </lineage>
</organism>
<keyword evidence="1" id="KW-0472">Membrane</keyword>